<dbReference type="EC" id="6.3.3.2" evidence="4"/>
<sequence>MQNKKEVRRKSLMLRRSLSQSQVKQKSDAICELILSSKEYENASCVMAFASMPDEVQTMRLLRAVLADGKQLCLPYIDDLAKGIMRAVFIASLENLSLGKAGILTAAENGLCFADPEKIDLVIVPGVAFDQNKYRLGMGGGFYDRFLPKAKNAVKIGIYFSVQQIISVPAEKYDFPLEMIITENGRVGEYQY</sequence>
<dbReference type="EMBL" id="JAUSUE010000004">
    <property type="protein sequence ID" value="MDQ0203159.1"/>
    <property type="molecule type" value="Genomic_DNA"/>
</dbReference>
<keyword evidence="4" id="KW-0479">Metal-binding</keyword>
<accession>A0ABT9Y7N5</accession>
<dbReference type="PIRSF" id="PIRSF006806">
    <property type="entry name" value="FTHF_cligase"/>
    <property type="match status" value="1"/>
</dbReference>
<dbReference type="Gene3D" id="3.40.50.10420">
    <property type="entry name" value="NagB/RpiA/CoA transferase-like"/>
    <property type="match status" value="1"/>
</dbReference>
<organism evidence="5 6">
    <name type="scientific">Pectinatus haikarae</name>
    <dbReference type="NCBI Taxonomy" id="349096"/>
    <lineage>
        <taxon>Bacteria</taxon>
        <taxon>Bacillati</taxon>
        <taxon>Bacillota</taxon>
        <taxon>Negativicutes</taxon>
        <taxon>Selenomonadales</taxon>
        <taxon>Selenomonadaceae</taxon>
        <taxon>Pectinatus</taxon>
    </lineage>
</organism>
<keyword evidence="3 4" id="KW-0067">ATP-binding</keyword>
<dbReference type="InterPro" id="IPR024185">
    <property type="entry name" value="FTHF_cligase-like_sf"/>
</dbReference>
<evidence type="ECO:0000256" key="2">
    <source>
        <dbReference type="ARBA" id="ARBA00022741"/>
    </source>
</evidence>
<evidence type="ECO:0000313" key="6">
    <source>
        <dbReference type="Proteomes" id="UP001239167"/>
    </source>
</evidence>
<comment type="caution">
    <text evidence="5">The sequence shown here is derived from an EMBL/GenBank/DDBJ whole genome shotgun (WGS) entry which is preliminary data.</text>
</comment>
<evidence type="ECO:0000256" key="1">
    <source>
        <dbReference type="ARBA" id="ARBA00010638"/>
    </source>
</evidence>
<proteinExistence type="inferred from homology"/>
<dbReference type="PANTHER" id="PTHR23407:SF1">
    <property type="entry name" value="5-FORMYLTETRAHYDROFOLATE CYCLO-LIGASE"/>
    <property type="match status" value="1"/>
</dbReference>
<evidence type="ECO:0000256" key="4">
    <source>
        <dbReference type="RuleBase" id="RU361279"/>
    </source>
</evidence>
<comment type="catalytic activity">
    <reaction evidence="4">
        <text>(6S)-5-formyl-5,6,7,8-tetrahydrofolate + ATP = (6R)-5,10-methenyltetrahydrofolate + ADP + phosphate</text>
        <dbReference type="Rhea" id="RHEA:10488"/>
        <dbReference type="ChEBI" id="CHEBI:30616"/>
        <dbReference type="ChEBI" id="CHEBI:43474"/>
        <dbReference type="ChEBI" id="CHEBI:57455"/>
        <dbReference type="ChEBI" id="CHEBI:57457"/>
        <dbReference type="ChEBI" id="CHEBI:456216"/>
        <dbReference type="EC" id="6.3.3.2"/>
    </reaction>
</comment>
<keyword evidence="2 4" id="KW-0547">Nucleotide-binding</keyword>
<comment type="cofactor">
    <cofactor evidence="4">
        <name>Mg(2+)</name>
        <dbReference type="ChEBI" id="CHEBI:18420"/>
    </cofactor>
</comment>
<evidence type="ECO:0000256" key="3">
    <source>
        <dbReference type="ARBA" id="ARBA00022840"/>
    </source>
</evidence>
<keyword evidence="5" id="KW-0436">Ligase</keyword>
<dbReference type="SUPFAM" id="SSF100950">
    <property type="entry name" value="NagB/RpiA/CoA transferase-like"/>
    <property type="match status" value="1"/>
</dbReference>
<gene>
    <name evidence="5" type="ORF">J2S01_000866</name>
</gene>
<keyword evidence="6" id="KW-1185">Reference proteome</keyword>
<dbReference type="GO" id="GO:0030272">
    <property type="term" value="F:5-formyltetrahydrofolate cyclo-ligase activity"/>
    <property type="evidence" value="ECO:0007669"/>
    <property type="project" value="UniProtKB-EC"/>
</dbReference>
<evidence type="ECO:0000313" key="5">
    <source>
        <dbReference type="EMBL" id="MDQ0203159.1"/>
    </source>
</evidence>
<dbReference type="InterPro" id="IPR037171">
    <property type="entry name" value="NagB/RpiA_transferase-like"/>
</dbReference>
<dbReference type="Pfam" id="PF01812">
    <property type="entry name" value="5-FTHF_cyc-lig"/>
    <property type="match status" value="1"/>
</dbReference>
<protein>
    <recommendedName>
        <fullName evidence="4">5-formyltetrahydrofolate cyclo-ligase</fullName>
        <ecNumber evidence="4">6.3.3.2</ecNumber>
    </recommendedName>
</protein>
<dbReference type="PANTHER" id="PTHR23407">
    <property type="entry name" value="ATPASE INHIBITOR/5-FORMYLTETRAHYDROFOLATE CYCLO-LIGASE"/>
    <property type="match status" value="1"/>
</dbReference>
<dbReference type="RefSeq" id="WP_196603579.1">
    <property type="nucleotide sequence ID" value="NZ_CP116940.1"/>
</dbReference>
<dbReference type="Proteomes" id="UP001239167">
    <property type="component" value="Unassembled WGS sequence"/>
</dbReference>
<dbReference type="NCBIfam" id="TIGR02727">
    <property type="entry name" value="MTHFS_bact"/>
    <property type="match status" value="1"/>
</dbReference>
<dbReference type="InterPro" id="IPR002698">
    <property type="entry name" value="FTHF_cligase"/>
</dbReference>
<name>A0ABT9Y7N5_9FIRM</name>
<keyword evidence="4" id="KW-0460">Magnesium</keyword>
<reference evidence="5 6" key="1">
    <citation type="submission" date="2023-07" db="EMBL/GenBank/DDBJ databases">
        <title>Genomic Encyclopedia of Type Strains, Phase IV (KMG-IV): sequencing the most valuable type-strain genomes for metagenomic binning, comparative biology and taxonomic classification.</title>
        <authorList>
            <person name="Goeker M."/>
        </authorList>
    </citation>
    <scope>NUCLEOTIDE SEQUENCE [LARGE SCALE GENOMIC DNA]</scope>
    <source>
        <strain evidence="5 6">DSM 16980</strain>
    </source>
</reference>
<comment type="similarity">
    <text evidence="1 4">Belongs to the 5-formyltetrahydrofolate cyclo-ligase family.</text>
</comment>